<reference evidence="3" key="1">
    <citation type="submission" date="2023-01" db="EMBL/GenBank/DDBJ databases">
        <title>Key to firefly adult light organ development and bioluminescence: homeobox transcription factors regulate luciferase expression and transportation to peroxisome.</title>
        <authorList>
            <person name="Fu X."/>
        </authorList>
    </citation>
    <scope>NUCLEOTIDE SEQUENCE [LARGE SCALE GENOMIC DNA]</scope>
</reference>
<name>A0AAN7SDW3_9COLE</name>
<proteinExistence type="predicted"/>
<evidence type="ECO:0000256" key="1">
    <source>
        <dbReference type="SAM" id="MobiDB-lite"/>
    </source>
</evidence>
<sequence length="391" mass="44298">MFSFHRPKVYRSSTGCCICKAKSSSSRFTDSKKYEEDFLECFQLATPRQGEICNACVLLVKRWKKLPAGSDRNWRHVVDARAGPGIKSMTKVKSKNKRLTDNNNEEKIIKKKKHFDREYSPSLSDKSDGSPDTEMADVEFFAESGPSRLSSRAASPTASDCEDNFGHSRRHKSLAKRRENTPEISGFIDLEYWKQENVCCGIVFRGPNKELLVDTRFLKPCNARLASIKHRLNSVKVEGEIPDTSVMPKNYSDNSSDSGYDECSNPGAADNNAFKKDAQQVSISHLNNQLQNSNGTFKNGSHNNTWTRQFLAIAITIRNVSKMLNEHTIKSGFKSNYIYQQQQHRKYLASSRKDNRQYQDSRNSELSSMSFEFSLGLNYSISVKKLIAGST</sequence>
<comment type="caution">
    <text evidence="2">The sequence shown here is derived from an EMBL/GenBank/DDBJ whole genome shotgun (WGS) entry which is preliminary data.</text>
</comment>
<evidence type="ECO:0000313" key="2">
    <source>
        <dbReference type="EMBL" id="KAK4876962.1"/>
    </source>
</evidence>
<dbReference type="PANTHER" id="PTHR13422">
    <property type="entry name" value="SIN3-HDAC COMPLEX-ASSOCIATED FACTOR"/>
    <property type="match status" value="1"/>
</dbReference>
<feature type="region of interest" description="Disordered" evidence="1">
    <location>
        <begin position="246"/>
        <end position="271"/>
    </location>
</feature>
<dbReference type="Proteomes" id="UP001353858">
    <property type="component" value="Unassembled WGS sequence"/>
</dbReference>
<feature type="compositionally biased region" description="Polar residues" evidence="1">
    <location>
        <begin position="147"/>
        <end position="158"/>
    </location>
</feature>
<evidence type="ECO:0000313" key="3">
    <source>
        <dbReference type="Proteomes" id="UP001353858"/>
    </source>
</evidence>
<dbReference type="GO" id="GO:0070822">
    <property type="term" value="C:Sin3-type complex"/>
    <property type="evidence" value="ECO:0007669"/>
    <property type="project" value="TreeGrafter"/>
</dbReference>
<dbReference type="EMBL" id="JARPUR010000004">
    <property type="protein sequence ID" value="KAK4876962.1"/>
    <property type="molecule type" value="Genomic_DNA"/>
</dbReference>
<dbReference type="InterPro" id="IPR026065">
    <property type="entry name" value="FAM60A"/>
</dbReference>
<dbReference type="PANTHER" id="PTHR13422:SF12">
    <property type="entry name" value="SIN3-HDAC COMPLEX-ASSOCIATED FACTOR"/>
    <property type="match status" value="1"/>
</dbReference>
<evidence type="ECO:0008006" key="4">
    <source>
        <dbReference type="Google" id="ProtNLM"/>
    </source>
</evidence>
<feature type="region of interest" description="Disordered" evidence="1">
    <location>
        <begin position="93"/>
        <end position="178"/>
    </location>
</feature>
<feature type="compositionally biased region" description="Basic and acidic residues" evidence="1">
    <location>
        <begin position="115"/>
        <end position="129"/>
    </location>
</feature>
<organism evidence="2 3">
    <name type="scientific">Aquatica leii</name>
    <dbReference type="NCBI Taxonomy" id="1421715"/>
    <lineage>
        <taxon>Eukaryota</taxon>
        <taxon>Metazoa</taxon>
        <taxon>Ecdysozoa</taxon>
        <taxon>Arthropoda</taxon>
        <taxon>Hexapoda</taxon>
        <taxon>Insecta</taxon>
        <taxon>Pterygota</taxon>
        <taxon>Neoptera</taxon>
        <taxon>Endopterygota</taxon>
        <taxon>Coleoptera</taxon>
        <taxon>Polyphaga</taxon>
        <taxon>Elateriformia</taxon>
        <taxon>Elateroidea</taxon>
        <taxon>Lampyridae</taxon>
        <taxon>Luciolinae</taxon>
        <taxon>Aquatica</taxon>
    </lineage>
</organism>
<keyword evidence="3" id="KW-1185">Reference proteome</keyword>
<dbReference type="AlphaFoldDB" id="A0AAN7SDW3"/>
<accession>A0AAN7SDW3</accession>
<gene>
    <name evidence="2" type="ORF">RN001_009468</name>
</gene>
<feature type="compositionally biased region" description="Basic and acidic residues" evidence="1">
    <location>
        <begin position="98"/>
        <end position="108"/>
    </location>
</feature>
<dbReference type="Pfam" id="PF15396">
    <property type="entry name" value="FAM60A"/>
    <property type="match status" value="1"/>
</dbReference>
<protein>
    <recommendedName>
        <fullName evidence="4">SIN3-HDAC complex-associated factor</fullName>
    </recommendedName>
</protein>
<dbReference type="GO" id="GO:0030336">
    <property type="term" value="P:negative regulation of cell migration"/>
    <property type="evidence" value="ECO:0007669"/>
    <property type="project" value="TreeGrafter"/>
</dbReference>